<keyword evidence="1" id="KW-1133">Transmembrane helix</keyword>
<keyword evidence="3" id="KW-1185">Reference proteome</keyword>
<dbReference type="EMBL" id="JAEQBW010000004">
    <property type="protein sequence ID" value="MBK6265513.1"/>
    <property type="molecule type" value="Genomic_DNA"/>
</dbReference>
<evidence type="ECO:0000256" key="1">
    <source>
        <dbReference type="SAM" id="Phobius"/>
    </source>
</evidence>
<gene>
    <name evidence="2" type="ORF">JKA74_10730</name>
</gene>
<protein>
    <submittedName>
        <fullName evidence="2">Uncharacterized protein</fullName>
    </submittedName>
</protein>
<evidence type="ECO:0000313" key="3">
    <source>
        <dbReference type="Proteomes" id="UP000611723"/>
    </source>
</evidence>
<dbReference type="RefSeq" id="WP_201431195.1">
    <property type="nucleotide sequence ID" value="NZ_JAEQBW010000004.1"/>
</dbReference>
<dbReference type="Proteomes" id="UP000611723">
    <property type="component" value="Unassembled WGS sequence"/>
</dbReference>
<dbReference type="AlphaFoldDB" id="A0A935CBR3"/>
<proteinExistence type="predicted"/>
<sequence length="201" mass="23045">MEKSIETIWTKGFLNEEELIAPKINNLYNRKSKLLIEKLKRTYRADNMSIIPLSVISVVGFGLAGYGVLGLYLMVLMMSLFFLNRRKLAKLESIRIESSSYQYLLEYREIFTGFKKFYIRLLGIGVPVAGLTGYYLFFRNSPVMESFLSIQPFKIVLILLGISLSLSAMGVFVYLLTTKLVYGSLIKKLDEMIAEMKDLRS</sequence>
<evidence type="ECO:0000313" key="2">
    <source>
        <dbReference type="EMBL" id="MBK6265513.1"/>
    </source>
</evidence>
<feature type="transmembrane region" description="Helical" evidence="1">
    <location>
        <begin position="50"/>
        <end position="83"/>
    </location>
</feature>
<feature type="transmembrane region" description="Helical" evidence="1">
    <location>
        <begin position="117"/>
        <end position="137"/>
    </location>
</feature>
<keyword evidence="1" id="KW-0472">Membrane</keyword>
<name>A0A935CBR3_9BACT</name>
<reference evidence="2" key="1">
    <citation type="submission" date="2021-01" db="EMBL/GenBank/DDBJ databases">
        <title>Marivirga aurantiaca sp. nov., isolated from intertidal surface sediments.</title>
        <authorList>
            <person name="Zhang M."/>
        </authorList>
    </citation>
    <scope>NUCLEOTIDE SEQUENCE</scope>
    <source>
        <strain evidence="2">S37H4</strain>
    </source>
</reference>
<comment type="caution">
    <text evidence="2">The sequence shown here is derived from an EMBL/GenBank/DDBJ whole genome shotgun (WGS) entry which is preliminary data.</text>
</comment>
<organism evidence="2 3">
    <name type="scientific">Marivirga aurantiaca</name>
    <dbReference type="NCBI Taxonomy" id="2802615"/>
    <lineage>
        <taxon>Bacteria</taxon>
        <taxon>Pseudomonadati</taxon>
        <taxon>Bacteroidota</taxon>
        <taxon>Cytophagia</taxon>
        <taxon>Cytophagales</taxon>
        <taxon>Marivirgaceae</taxon>
        <taxon>Marivirga</taxon>
    </lineage>
</organism>
<keyword evidence="1" id="KW-0812">Transmembrane</keyword>
<accession>A0A935CBR3</accession>
<feature type="transmembrane region" description="Helical" evidence="1">
    <location>
        <begin position="157"/>
        <end position="177"/>
    </location>
</feature>